<feature type="compositionally biased region" description="Polar residues" evidence="5">
    <location>
        <begin position="745"/>
        <end position="757"/>
    </location>
</feature>
<feature type="domain" description="Myosin-binding" evidence="6">
    <location>
        <begin position="408"/>
        <end position="460"/>
    </location>
</feature>
<feature type="region of interest" description="Disordered" evidence="5">
    <location>
        <begin position="1296"/>
        <end position="1329"/>
    </location>
</feature>
<dbReference type="GeneID" id="19319497"/>
<dbReference type="InterPro" id="IPR026859">
    <property type="entry name" value="Myosin-bd"/>
</dbReference>
<feature type="compositionally biased region" description="Low complexity" evidence="5">
    <location>
        <begin position="57"/>
        <end position="71"/>
    </location>
</feature>
<feature type="region of interest" description="Disordered" evidence="5">
    <location>
        <begin position="920"/>
        <end position="950"/>
    </location>
</feature>
<keyword evidence="2" id="KW-0812">Transmembrane</keyword>
<keyword evidence="4" id="KW-0472">Membrane</keyword>
<dbReference type="Proteomes" id="UP000053664">
    <property type="component" value="Unassembled WGS sequence"/>
</dbReference>
<feature type="region of interest" description="Disordered" evidence="5">
    <location>
        <begin position="649"/>
        <end position="683"/>
    </location>
</feature>
<dbReference type="GO" id="GO:0012505">
    <property type="term" value="C:endomembrane system"/>
    <property type="evidence" value="ECO:0007669"/>
    <property type="project" value="UniProtKB-SubCell"/>
</dbReference>
<dbReference type="KEGG" id="pfp:PFL1_05404"/>
<feature type="region of interest" description="Disordered" evidence="5">
    <location>
        <begin position="700"/>
        <end position="757"/>
    </location>
</feature>
<comment type="subcellular location">
    <subcellularLocation>
        <location evidence="1">Endomembrane system</location>
    </subcellularLocation>
</comment>
<dbReference type="RefSeq" id="XP_007881127.1">
    <property type="nucleotide sequence ID" value="XM_007882936.1"/>
</dbReference>
<dbReference type="HOGENOM" id="CLU_250904_0_0_1"/>
<gene>
    <name evidence="7" type="ORF">PFL1_05404</name>
</gene>
<evidence type="ECO:0000256" key="3">
    <source>
        <dbReference type="ARBA" id="ARBA00022989"/>
    </source>
</evidence>
<sequence length="1458" mass="153009">MAQLLDRQDEPPLLLPEIETQVNEQALLELSARVPSGSYSPSMTATSSYTSLPRQHSSSMLSASSSYATASLQDSASTPRRPVRRPGRRIQQSDEDDHDLEPRPSSKDAALAQQRATPPRCPGSSMSPRVAPSVGASPRAHLATTSSAVPLTGAQAFVRDLQSALSLMVLHVFFPLLMTLTSSALGLLHSGEEAEDNSIQGALNRPIEKRSKEASSRSSTAHRRFTEKFKTIVCTSYLLTSSLSISFYESDPAPQQPSPNLDRALSEDAQHLPQTRPAPRPVSLSIPAASCDAPAPRPSERSLRAGAGKTPRADLLPRLSPAGRSVRDATVLAVAVLAFLTKSWDGWFRLSLALSCLSWASILTLGLAQLDDVLFFELSHIPSSPGSRPLFEARIDDGLTPDEERAYEREALRRVKALVKSAQAYDITINKCIGAVQEVELVSRGYKLTHPLPPISRIEATAAAAAGASTSGAAWSSLGSPSRNRHSILGLGGAQGARLSRSSSTGTSAASNRKHAQRPLSLSLSTGRASPALSSDSHDGADHFRRPFAAGGEQGQPAAPHPRRLATLRRAVLDSLDQVAIGCKDANLELEQLADGEELSLLKDMYALDASPVDAGSEGDLTHQEDTSISSIGPVTEHDRPTAWAATLPRSAAAASASKRPSVDLARTGSLRSDDDGWSRGVVSPVGRKRLSLLSDGLPAAMGATTPGPHYDRAAGASSSASKRESLISEGQPSTYRSPRLSYVTEKSATPGPNESAASKRLSYISASSAAASVGPKSPVSNASPFRAGSPFGLYASPSSRNGEARSNRTSIVGPNSIFGPTAPPEEVLDPQTLLGLKNRFERMHLARRRALCHLLALEFPQTEDAIGKEKKAALDVADCWELPCRRMADLADLFAREARAAMATLSDEMGMAFGTALATGGSGKRSASGEGQSGHLAPPSVSEVDGRAASRASSGITGHLGLEDRFSAMALSLRSVQAKLRVCAEDINVKRPSELHGLESSGGSSGDGGAAPATATLEAEDSPALSQVDRVQRMFESIKDDLLALSAEWEAGVKFFKKEKRSTPSPALFEGDEDVARINAARDLESPMEADEDAARAGLGVGVDADGTGASRIVYESGGKVSGSRAAGAGAEDDDDDDDDIAALLLRSTSPQHLPPPGLEQVFESIAGMASIAGIGGSKLSRDERIRQAKLRRAEEQEEKAKKQSHRHTIDPAGIVSELNDVIRTRKANVERNAAAAGGSVDASAQLGRASLDAKRYRESSPSAGLGSSRVGAGQGLGSPLDLRASATITGVFEGNNGDGGSANWSPAIDTDAGSLSTSSRRASRYNVANERRASTLYRHLHRRSDDAADGAASESFSPLVEQPSRDRLPPSLSSSSSASTFLPASTSNGRMSLDAVTALNGSPSAMAAARHGAGGVAAEGARPASFAQTLDLDLERHVAEFAARQKRQASAVGASG</sequence>
<dbReference type="eggNOG" id="ENOG502SCJ4">
    <property type="taxonomic scope" value="Eukaryota"/>
</dbReference>
<feature type="region of interest" description="Disordered" evidence="5">
    <location>
        <begin position="797"/>
        <end position="825"/>
    </location>
</feature>
<feature type="region of interest" description="Disordered" evidence="5">
    <location>
        <begin position="613"/>
        <end position="637"/>
    </location>
</feature>
<keyword evidence="3" id="KW-1133">Transmembrane helix</keyword>
<evidence type="ECO:0000256" key="4">
    <source>
        <dbReference type="ARBA" id="ARBA00023136"/>
    </source>
</evidence>
<organism evidence="7 8">
    <name type="scientific">Pseudozyma flocculosa PF-1</name>
    <dbReference type="NCBI Taxonomy" id="1277687"/>
    <lineage>
        <taxon>Eukaryota</taxon>
        <taxon>Fungi</taxon>
        <taxon>Dikarya</taxon>
        <taxon>Basidiomycota</taxon>
        <taxon>Ustilaginomycotina</taxon>
        <taxon>Ustilaginomycetes</taxon>
        <taxon>Ustilaginales</taxon>
        <taxon>Ustilaginaceae</taxon>
        <taxon>Pseudozyma</taxon>
    </lineage>
</organism>
<dbReference type="Pfam" id="PF12632">
    <property type="entry name" value="Vezatin"/>
    <property type="match status" value="1"/>
</dbReference>
<feature type="region of interest" description="Disordered" evidence="5">
    <location>
        <begin position="32"/>
        <end position="139"/>
    </location>
</feature>
<name>A0A061H3M3_9BASI</name>
<feature type="region of interest" description="Disordered" evidence="5">
    <location>
        <begin position="486"/>
        <end position="561"/>
    </location>
</feature>
<feature type="compositionally biased region" description="Polar residues" evidence="5">
    <location>
        <begin position="520"/>
        <end position="535"/>
    </location>
</feature>
<evidence type="ECO:0000256" key="2">
    <source>
        <dbReference type="ARBA" id="ARBA00022692"/>
    </source>
</evidence>
<feature type="compositionally biased region" description="Low complexity" evidence="5">
    <location>
        <begin position="547"/>
        <end position="558"/>
    </location>
</feature>
<evidence type="ECO:0000259" key="6">
    <source>
        <dbReference type="Pfam" id="PF12632"/>
    </source>
</evidence>
<feature type="region of interest" description="Disordered" evidence="5">
    <location>
        <begin position="1254"/>
        <end position="1274"/>
    </location>
</feature>
<dbReference type="GO" id="GO:0017022">
    <property type="term" value="F:myosin binding"/>
    <property type="evidence" value="ECO:0007669"/>
    <property type="project" value="InterPro"/>
</dbReference>
<feature type="compositionally biased region" description="Low complexity" evidence="5">
    <location>
        <begin position="496"/>
        <end position="511"/>
    </location>
</feature>
<evidence type="ECO:0000256" key="1">
    <source>
        <dbReference type="ARBA" id="ARBA00004308"/>
    </source>
</evidence>
<feature type="region of interest" description="Disordered" evidence="5">
    <location>
        <begin position="193"/>
        <end position="221"/>
    </location>
</feature>
<evidence type="ECO:0000313" key="7">
    <source>
        <dbReference type="EMBL" id="EPQ27123.1"/>
    </source>
</evidence>
<feature type="compositionally biased region" description="Low complexity" evidence="5">
    <location>
        <begin position="1371"/>
        <end position="1389"/>
    </location>
</feature>
<dbReference type="OrthoDB" id="21151at2759"/>
<feature type="region of interest" description="Disordered" evidence="5">
    <location>
        <begin position="995"/>
        <end position="1025"/>
    </location>
</feature>
<dbReference type="EMBL" id="KE361641">
    <property type="protein sequence ID" value="EPQ27123.1"/>
    <property type="molecule type" value="Genomic_DNA"/>
</dbReference>
<evidence type="ECO:0000313" key="8">
    <source>
        <dbReference type="Proteomes" id="UP000053664"/>
    </source>
</evidence>
<feature type="compositionally biased region" description="Basic and acidic residues" evidence="5">
    <location>
        <begin position="206"/>
        <end position="215"/>
    </location>
</feature>
<feature type="compositionally biased region" description="Polar residues" evidence="5">
    <location>
        <begin position="37"/>
        <end position="56"/>
    </location>
</feature>
<feature type="region of interest" description="Disordered" evidence="5">
    <location>
        <begin position="269"/>
        <end position="316"/>
    </location>
</feature>
<evidence type="ECO:0000256" key="5">
    <source>
        <dbReference type="SAM" id="MobiDB-lite"/>
    </source>
</evidence>
<feature type="compositionally biased region" description="Low complexity" evidence="5">
    <location>
        <begin position="649"/>
        <end position="658"/>
    </location>
</feature>
<accession>A0A061H3M3</accession>
<reference evidence="7 8" key="1">
    <citation type="journal article" date="2013" name="Plant Cell">
        <title>The transition from a phytopathogenic smut ancestor to an anamorphic biocontrol agent deciphered by comparative whole-genome analysis.</title>
        <authorList>
            <person name="Lefebvre F."/>
            <person name="Joly D.L."/>
            <person name="Labbe C."/>
            <person name="Teichmann B."/>
            <person name="Linning R."/>
            <person name="Belzile F."/>
            <person name="Bakkeren G."/>
            <person name="Belanger R.R."/>
        </authorList>
    </citation>
    <scope>NUCLEOTIDE SEQUENCE [LARGE SCALE GENOMIC DNA]</scope>
    <source>
        <strain evidence="7 8">PF-1</strain>
    </source>
</reference>
<protein>
    <recommendedName>
        <fullName evidence="6">Myosin-binding domain-containing protein</fullName>
    </recommendedName>
</protein>
<proteinExistence type="predicted"/>
<feature type="region of interest" description="Disordered" evidence="5">
    <location>
        <begin position="1345"/>
        <end position="1389"/>
    </location>
</feature>
<feature type="region of interest" description="Disordered" evidence="5">
    <location>
        <begin position="1120"/>
        <end position="1139"/>
    </location>
</feature>
<feature type="compositionally biased region" description="Basic and acidic residues" evidence="5">
    <location>
        <begin position="536"/>
        <end position="545"/>
    </location>
</feature>